<evidence type="ECO:0000313" key="2">
    <source>
        <dbReference type="Proteomes" id="UP001151760"/>
    </source>
</evidence>
<reference evidence="1" key="1">
    <citation type="journal article" date="2022" name="Int. J. Mol. Sci.">
        <title>Draft Genome of Tanacetum Coccineum: Genomic Comparison of Closely Related Tanacetum-Family Plants.</title>
        <authorList>
            <person name="Yamashiro T."/>
            <person name="Shiraishi A."/>
            <person name="Nakayama K."/>
            <person name="Satake H."/>
        </authorList>
    </citation>
    <scope>NUCLEOTIDE SEQUENCE</scope>
</reference>
<evidence type="ECO:0000313" key="1">
    <source>
        <dbReference type="EMBL" id="GJT44056.1"/>
    </source>
</evidence>
<accession>A0ABQ5E0U6</accession>
<name>A0ABQ5E0U6_9ASTR</name>
<organism evidence="1 2">
    <name type="scientific">Tanacetum coccineum</name>
    <dbReference type="NCBI Taxonomy" id="301880"/>
    <lineage>
        <taxon>Eukaryota</taxon>
        <taxon>Viridiplantae</taxon>
        <taxon>Streptophyta</taxon>
        <taxon>Embryophyta</taxon>
        <taxon>Tracheophyta</taxon>
        <taxon>Spermatophyta</taxon>
        <taxon>Magnoliopsida</taxon>
        <taxon>eudicotyledons</taxon>
        <taxon>Gunneridae</taxon>
        <taxon>Pentapetalae</taxon>
        <taxon>asterids</taxon>
        <taxon>campanulids</taxon>
        <taxon>Asterales</taxon>
        <taxon>Asteraceae</taxon>
        <taxon>Asteroideae</taxon>
        <taxon>Anthemideae</taxon>
        <taxon>Anthemidinae</taxon>
        <taxon>Tanacetum</taxon>
    </lineage>
</organism>
<sequence>MNPLSNEFRLCNSDGWRSGNHGGRVIICGYGVSPWNKEVFGSSDHKILTNPSSSLLISMILIDQVCEDMKFPRVLRVLILEVEDRLLLFEEEIDNGLGIEGNGMFLQPALQYFSSGLSKLVIICSLSRETLVDYCCQSSPSLMHVIHKHVGVLVKWTFVSKLNKKSKIPELQHKDFRDIYRDSESLKARGVLDKINDHLKCLFLL</sequence>
<dbReference type="EMBL" id="BQNB010015781">
    <property type="protein sequence ID" value="GJT44056.1"/>
    <property type="molecule type" value="Genomic_DNA"/>
</dbReference>
<dbReference type="Proteomes" id="UP001151760">
    <property type="component" value="Unassembled WGS sequence"/>
</dbReference>
<gene>
    <name evidence="1" type="ORF">Tco_0952771</name>
</gene>
<comment type="caution">
    <text evidence="1">The sequence shown here is derived from an EMBL/GenBank/DDBJ whole genome shotgun (WGS) entry which is preliminary data.</text>
</comment>
<proteinExistence type="predicted"/>
<keyword evidence="2" id="KW-1185">Reference proteome</keyword>
<reference evidence="1" key="2">
    <citation type="submission" date="2022-01" db="EMBL/GenBank/DDBJ databases">
        <authorList>
            <person name="Yamashiro T."/>
            <person name="Shiraishi A."/>
            <person name="Satake H."/>
            <person name="Nakayama K."/>
        </authorList>
    </citation>
    <scope>NUCLEOTIDE SEQUENCE</scope>
</reference>
<protein>
    <submittedName>
        <fullName evidence="1">Uncharacterized protein</fullName>
    </submittedName>
</protein>